<dbReference type="PANTHER" id="PTHR43085:SF1">
    <property type="entry name" value="PSEUDOURIDINE KINASE-RELATED"/>
    <property type="match status" value="1"/>
</dbReference>
<dbReference type="AlphaFoldDB" id="A0AA87U7W4"/>
<evidence type="ECO:0000313" key="7">
    <source>
        <dbReference type="EMBL" id="GAJ96520.1"/>
    </source>
</evidence>
<protein>
    <submittedName>
        <fullName evidence="7">Carbohydrate kinase</fullName>
    </submittedName>
</protein>
<dbReference type="Gene3D" id="3.40.1190.20">
    <property type="match status" value="1"/>
</dbReference>
<keyword evidence="5" id="KW-0067">ATP-binding</keyword>
<evidence type="ECO:0000259" key="6">
    <source>
        <dbReference type="Pfam" id="PF00294"/>
    </source>
</evidence>
<evidence type="ECO:0000256" key="1">
    <source>
        <dbReference type="ARBA" id="ARBA00010688"/>
    </source>
</evidence>
<accession>A0AA87U7W4</accession>
<organism evidence="7 8">
    <name type="scientific">Rhizobium rhizogenes NBRC 13257</name>
    <dbReference type="NCBI Taxonomy" id="1220581"/>
    <lineage>
        <taxon>Bacteria</taxon>
        <taxon>Pseudomonadati</taxon>
        <taxon>Pseudomonadota</taxon>
        <taxon>Alphaproteobacteria</taxon>
        <taxon>Hyphomicrobiales</taxon>
        <taxon>Rhizobiaceae</taxon>
        <taxon>Rhizobium/Agrobacterium group</taxon>
        <taxon>Rhizobium</taxon>
    </lineage>
</organism>
<dbReference type="Proteomes" id="UP000026941">
    <property type="component" value="Unassembled WGS sequence"/>
</dbReference>
<dbReference type="PANTHER" id="PTHR43085">
    <property type="entry name" value="HEXOKINASE FAMILY MEMBER"/>
    <property type="match status" value="1"/>
</dbReference>
<keyword evidence="4 7" id="KW-0418">Kinase</keyword>
<dbReference type="CDD" id="cd01166">
    <property type="entry name" value="KdgK"/>
    <property type="match status" value="1"/>
</dbReference>
<dbReference type="EMBL" id="BAYX01000023">
    <property type="protein sequence ID" value="GAJ96520.1"/>
    <property type="molecule type" value="Genomic_DNA"/>
</dbReference>
<evidence type="ECO:0000313" key="8">
    <source>
        <dbReference type="Proteomes" id="UP000026941"/>
    </source>
</evidence>
<dbReference type="PROSITE" id="PS00584">
    <property type="entry name" value="PFKB_KINASES_2"/>
    <property type="match status" value="1"/>
</dbReference>
<evidence type="ECO:0000256" key="4">
    <source>
        <dbReference type="ARBA" id="ARBA00022777"/>
    </source>
</evidence>
<comment type="similarity">
    <text evidence="1">Belongs to the carbohydrate kinase PfkB family.</text>
</comment>
<dbReference type="Pfam" id="PF00294">
    <property type="entry name" value="PfkB"/>
    <property type="match status" value="1"/>
</dbReference>
<dbReference type="SUPFAM" id="SSF53613">
    <property type="entry name" value="Ribokinase-like"/>
    <property type="match status" value="1"/>
</dbReference>
<dbReference type="GO" id="GO:0005524">
    <property type="term" value="F:ATP binding"/>
    <property type="evidence" value="ECO:0007669"/>
    <property type="project" value="UniProtKB-KW"/>
</dbReference>
<dbReference type="InterPro" id="IPR011611">
    <property type="entry name" value="PfkB_dom"/>
</dbReference>
<evidence type="ECO:0000256" key="5">
    <source>
        <dbReference type="ARBA" id="ARBA00022840"/>
    </source>
</evidence>
<dbReference type="GO" id="GO:0016301">
    <property type="term" value="F:kinase activity"/>
    <property type="evidence" value="ECO:0007669"/>
    <property type="project" value="UniProtKB-KW"/>
</dbReference>
<gene>
    <name evidence="7" type="ORF">RRH01S_23_00260</name>
</gene>
<proteinExistence type="inferred from homology"/>
<evidence type="ECO:0000256" key="3">
    <source>
        <dbReference type="ARBA" id="ARBA00022741"/>
    </source>
</evidence>
<evidence type="ECO:0000256" key="2">
    <source>
        <dbReference type="ARBA" id="ARBA00022679"/>
    </source>
</evidence>
<keyword evidence="2" id="KW-0808">Transferase</keyword>
<dbReference type="InterPro" id="IPR029056">
    <property type="entry name" value="Ribokinase-like"/>
</dbReference>
<name>A0AA87U7W4_RHIRH</name>
<reference evidence="7 8" key="1">
    <citation type="submission" date="2014-05" db="EMBL/GenBank/DDBJ databases">
        <title>Whole genome shotgun sequence of Rhizobium rhizogenes NBRC 13257.</title>
        <authorList>
            <person name="Katano-Makiyama Y."/>
            <person name="Hosoyama A."/>
            <person name="Hashimoto M."/>
            <person name="Hosoyama Y."/>
            <person name="Noguchi M."/>
            <person name="Tsuchikane K."/>
            <person name="Kimura A."/>
            <person name="Ohji S."/>
            <person name="Ichikawa N."/>
            <person name="Yamazoe A."/>
            <person name="Fujita N."/>
        </authorList>
    </citation>
    <scope>NUCLEOTIDE SEQUENCE [LARGE SCALE GENOMIC DNA]</scope>
    <source>
        <strain evidence="7 8">NBRC 13257</strain>
    </source>
</reference>
<dbReference type="InterPro" id="IPR002173">
    <property type="entry name" value="Carboh/pur_kinase_PfkB_CS"/>
</dbReference>
<feature type="domain" description="Carbohydrate kinase PfkB" evidence="6">
    <location>
        <begin position="18"/>
        <end position="310"/>
    </location>
</feature>
<sequence>MNGMETNPLAPDNHGPTVCIGEILVEIVATDVGTGFLDAQPLVGPYPSGAPAIFIDQCGRIGGSAAMIGAVGNDDFGRVNVDRLLRDGVDISAISIDPEYPTGSAFVRYRPDGSRDFVFNIAKSAAARISWTDAVKKLIERSGHLHIMGSALSMPSAVEVIDRAVGIIKSRGGTVSVDPNIRKELKLDGATERRFANLISMADLLLPSGEELERAAGVEGEEAAIRRLFELGVKEIVLKRGADGASYFSHERERIDVPAFDVQEVDPTGAGDCFGGAYLACRRLGMPPEQALTYGAAAGARNVTMRGPMEGAGSREELELFISSIGRRG</sequence>
<keyword evidence="3" id="KW-0547">Nucleotide-binding</keyword>
<comment type="caution">
    <text evidence="7">The sequence shown here is derived from an EMBL/GenBank/DDBJ whole genome shotgun (WGS) entry which is preliminary data.</text>
</comment>
<dbReference type="InterPro" id="IPR050306">
    <property type="entry name" value="PfkB_Carbo_kinase"/>
</dbReference>